<sequence>MNKLALDDLLRRSLLEDIGFGDITSEAIFAEDHISQGFLLAKQNLILAGMQVFAQVFALLDSQIQINPYYADGTAVPAGEKIASIAGNTRSLLAGERVALNLLQRMSGIATHTRRYVEAVNDFPAVIVDTRKTTPGLRMLEKYAVTVGGGKNHRYGLDSMVLIKDNHIQAAGGISTAVQRVRSQGASFRKIEVEVEDLKQVQEALSVGVDIIMLDNMNIQMIEQAVKMIDGKALVEVSGNVVLERIAELAAAGVDIISSGELTHSVKTADISMRLS</sequence>
<dbReference type="Pfam" id="PF01729">
    <property type="entry name" value="QRPTase_C"/>
    <property type="match status" value="1"/>
</dbReference>
<feature type="domain" description="Quinolinate phosphoribosyl transferase N-terminal" evidence="12">
    <location>
        <begin position="22"/>
        <end position="107"/>
    </location>
</feature>
<dbReference type="GO" id="GO:0004514">
    <property type="term" value="F:nicotinate-nucleotide diphosphorylase (carboxylating) activity"/>
    <property type="evidence" value="ECO:0007669"/>
    <property type="project" value="UniProtKB-EC"/>
</dbReference>
<dbReference type="NCBIfam" id="TIGR00078">
    <property type="entry name" value="nadC"/>
    <property type="match status" value="1"/>
</dbReference>
<dbReference type="Proteomes" id="UP001165492">
    <property type="component" value="Unassembled WGS sequence"/>
</dbReference>
<feature type="domain" description="Quinolinate phosphoribosyl transferase C-terminal" evidence="11">
    <location>
        <begin position="109"/>
        <end position="274"/>
    </location>
</feature>
<comment type="pathway">
    <text evidence="2">Cofactor biosynthesis; NAD(+) biosynthesis; nicotinate D-ribonucleotide from quinolinate: step 1/1.</text>
</comment>
<comment type="caution">
    <text evidence="13">The sequence shown here is derived from an EMBL/GenBank/DDBJ whole genome shotgun (WGS) entry which is preliminary data.</text>
</comment>
<evidence type="ECO:0000256" key="10">
    <source>
        <dbReference type="PIRNR" id="PIRNR006250"/>
    </source>
</evidence>
<evidence type="ECO:0000256" key="2">
    <source>
        <dbReference type="ARBA" id="ARBA00004893"/>
    </source>
</evidence>
<protein>
    <recommendedName>
        <fullName evidence="4">nicotinate-nucleotide diphosphorylase (carboxylating)</fullName>
        <ecNumber evidence="4">2.4.2.19</ecNumber>
    </recommendedName>
    <alternativeName>
        <fullName evidence="8">Quinolinate phosphoribosyltransferase [decarboxylating]</fullName>
    </alternativeName>
</protein>
<dbReference type="InterPro" id="IPR027277">
    <property type="entry name" value="NadC/ModD"/>
</dbReference>
<evidence type="ECO:0000256" key="7">
    <source>
        <dbReference type="ARBA" id="ARBA00022679"/>
    </source>
</evidence>
<accession>A0ABS8HQQ8</accession>
<dbReference type="Pfam" id="PF02749">
    <property type="entry name" value="QRPTase_N"/>
    <property type="match status" value="1"/>
</dbReference>
<dbReference type="InterPro" id="IPR002638">
    <property type="entry name" value="Quinolinate_PRibosylTrfase_C"/>
</dbReference>
<keyword evidence="7 10" id="KW-0808">Transferase</keyword>
<dbReference type="PANTHER" id="PTHR32179:SF3">
    <property type="entry name" value="NICOTINATE-NUCLEOTIDE PYROPHOSPHORYLASE [CARBOXYLATING]"/>
    <property type="match status" value="1"/>
</dbReference>
<evidence type="ECO:0000256" key="4">
    <source>
        <dbReference type="ARBA" id="ARBA00011944"/>
    </source>
</evidence>
<evidence type="ECO:0000256" key="1">
    <source>
        <dbReference type="ARBA" id="ARBA00003237"/>
    </source>
</evidence>
<organism evidence="13 14">
    <name type="scientific">Pelosinus baikalensis</name>
    <dbReference type="NCBI Taxonomy" id="2892015"/>
    <lineage>
        <taxon>Bacteria</taxon>
        <taxon>Bacillati</taxon>
        <taxon>Bacillota</taxon>
        <taxon>Negativicutes</taxon>
        <taxon>Selenomonadales</taxon>
        <taxon>Sporomusaceae</taxon>
        <taxon>Pelosinus</taxon>
    </lineage>
</organism>
<proteinExistence type="inferred from homology"/>
<dbReference type="InterPro" id="IPR022412">
    <property type="entry name" value="Quinolinate_PRibosylTrfase_N"/>
</dbReference>
<dbReference type="InterPro" id="IPR004393">
    <property type="entry name" value="NadC"/>
</dbReference>
<evidence type="ECO:0000256" key="3">
    <source>
        <dbReference type="ARBA" id="ARBA00009400"/>
    </source>
</evidence>
<dbReference type="RefSeq" id="WP_229534743.1">
    <property type="nucleotide sequence ID" value="NZ_JAJHJB010000009.1"/>
</dbReference>
<dbReference type="Gene3D" id="3.20.20.70">
    <property type="entry name" value="Aldolase class I"/>
    <property type="match status" value="1"/>
</dbReference>
<dbReference type="EC" id="2.4.2.19" evidence="4"/>
<dbReference type="InterPro" id="IPR013785">
    <property type="entry name" value="Aldolase_TIM"/>
</dbReference>
<evidence type="ECO:0000313" key="14">
    <source>
        <dbReference type="Proteomes" id="UP001165492"/>
    </source>
</evidence>
<evidence type="ECO:0000256" key="5">
    <source>
        <dbReference type="ARBA" id="ARBA00022642"/>
    </source>
</evidence>
<evidence type="ECO:0000256" key="6">
    <source>
        <dbReference type="ARBA" id="ARBA00022676"/>
    </source>
</evidence>
<evidence type="ECO:0000259" key="12">
    <source>
        <dbReference type="Pfam" id="PF02749"/>
    </source>
</evidence>
<keyword evidence="6 10" id="KW-0328">Glycosyltransferase</keyword>
<evidence type="ECO:0000259" key="11">
    <source>
        <dbReference type="Pfam" id="PF01729"/>
    </source>
</evidence>
<comment type="function">
    <text evidence="1">Involved in the catabolism of quinolinic acid (QA).</text>
</comment>
<reference evidence="13" key="1">
    <citation type="submission" date="2021-11" db="EMBL/GenBank/DDBJ databases">
        <title>Description of a new species Pelosinus isolated from the bottom sediments of Lake Baikal.</title>
        <authorList>
            <person name="Zakharyuk A."/>
        </authorList>
    </citation>
    <scope>NUCLEOTIDE SEQUENCE</scope>
    <source>
        <strain evidence="13">Bkl1</strain>
    </source>
</reference>
<dbReference type="Gene3D" id="3.90.1170.20">
    <property type="entry name" value="Quinolinate phosphoribosyl transferase, N-terminal domain"/>
    <property type="match status" value="1"/>
</dbReference>
<dbReference type="PIRSF" id="PIRSF006250">
    <property type="entry name" value="NadC_ModD"/>
    <property type="match status" value="1"/>
</dbReference>
<name>A0ABS8HQQ8_9FIRM</name>
<dbReference type="EMBL" id="JAJHJB010000009">
    <property type="protein sequence ID" value="MCC5465500.1"/>
    <property type="molecule type" value="Genomic_DNA"/>
</dbReference>
<evidence type="ECO:0000256" key="9">
    <source>
        <dbReference type="ARBA" id="ARBA00047445"/>
    </source>
</evidence>
<comment type="similarity">
    <text evidence="3 10">Belongs to the NadC/ModD family.</text>
</comment>
<dbReference type="InterPro" id="IPR037128">
    <property type="entry name" value="Quinolinate_PRibosylTase_N_sf"/>
</dbReference>
<dbReference type="PANTHER" id="PTHR32179">
    <property type="entry name" value="NICOTINATE-NUCLEOTIDE PYROPHOSPHORYLASE [CARBOXYLATING]"/>
    <property type="match status" value="1"/>
</dbReference>
<keyword evidence="5" id="KW-0662">Pyridine nucleotide biosynthesis</keyword>
<dbReference type="SUPFAM" id="SSF54675">
    <property type="entry name" value="Nicotinate/Quinolinate PRTase N-terminal domain-like"/>
    <property type="match status" value="1"/>
</dbReference>
<dbReference type="SUPFAM" id="SSF51690">
    <property type="entry name" value="Nicotinate/Quinolinate PRTase C-terminal domain-like"/>
    <property type="match status" value="1"/>
</dbReference>
<evidence type="ECO:0000313" key="13">
    <source>
        <dbReference type="EMBL" id="MCC5465500.1"/>
    </source>
</evidence>
<dbReference type="CDD" id="cd01572">
    <property type="entry name" value="QPRTase"/>
    <property type="match status" value="1"/>
</dbReference>
<gene>
    <name evidence="13" type="primary">nadC</name>
    <name evidence="13" type="ORF">LMF89_09015</name>
</gene>
<evidence type="ECO:0000256" key="8">
    <source>
        <dbReference type="ARBA" id="ARBA00033102"/>
    </source>
</evidence>
<comment type="catalytic activity">
    <reaction evidence="9">
        <text>nicotinate beta-D-ribonucleotide + CO2 + diphosphate = quinolinate + 5-phospho-alpha-D-ribose 1-diphosphate + 2 H(+)</text>
        <dbReference type="Rhea" id="RHEA:12733"/>
        <dbReference type="ChEBI" id="CHEBI:15378"/>
        <dbReference type="ChEBI" id="CHEBI:16526"/>
        <dbReference type="ChEBI" id="CHEBI:29959"/>
        <dbReference type="ChEBI" id="CHEBI:33019"/>
        <dbReference type="ChEBI" id="CHEBI:57502"/>
        <dbReference type="ChEBI" id="CHEBI:58017"/>
        <dbReference type="EC" id="2.4.2.19"/>
    </reaction>
</comment>
<keyword evidence="14" id="KW-1185">Reference proteome</keyword>
<dbReference type="InterPro" id="IPR036068">
    <property type="entry name" value="Nicotinate_pribotase-like_C"/>
</dbReference>